<name>A0A0G1FBG4_9BACT</name>
<accession>A0A0G1FBG4</accession>
<keyword evidence="1" id="KW-1133">Transmembrane helix</keyword>
<dbReference type="STRING" id="1618747.UW02_C0006G0012"/>
<organism evidence="2 3">
    <name type="scientific">Candidatus Nomurabacteria bacterium GW2011_GWB1_43_7</name>
    <dbReference type="NCBI Taxonomy" id="1618747"/>
    <lineage>
        <taxon>Bacteria</taxon>
        <taxon>Candidatus Nomuraibacteriota</taxon>
    </lineage>
</organism>
<reference evidence="2 3" key="1">
    <citation type="journal article" date="2015" name="Nature">
        <title>rRNA introns, odd ribosomes, and small enigmatic genomes across a large radiation of phyla.</title>
        <authorList>
            <person name="Brown C.T."/>
            <person name="Hug L.A."/>
            <person name="Thomas B.C."/>
            <person name="Sharon I."/>
            <person name="Castelle C.J."/>
            <person name="Singh A."/>
            <person name="Wilkins M.J."/>
            <person name="Williams K.H."/>
            <person name="Banfield J.F."/>
        </authorList>
    </citation>
    <scope>NUCLEOTIDE SEQUENCE [LARGE SCALE GENOMIC DNA]</scope>
</reference>
<evidence type="ECO:0000313" key="3">
    <source>
        <dbReference type="Proteomes" id="UP000034751"/>
    </source>
</evidence>
<comment type="caution">
    <text evidence="2">The sequence shown here is derived from an EMBL/GenBank/DDBJ whole genome shotgun (WGS) entry which is preliminary data.</text>
</comment>
<evidence type="ECO:0000256" key="1">
    <source>
        <dbReference type="SAM" id="Phobius"/>
    </source>
</evidence>
<evidence type="ECO:0000313" key="2">
    <source>
        <dbReference type="EMBL" id="KKT19706.1"/>
    </source>
</evidence>
<keyword evidence="1" id="KW-0472">Membrane</keyword>
<gene>
    <name evidence="2" type="ORF">UW02_C0006G0012</name>
</gene>
<feature type="transmembrane region" description="Helical" evidence="1">
    <location>
        <begin position="21"/>
        <end position="45"/>
    </location>
</feature>
<sequence length="180" mass="20691">MINLIPNQEKKKKVKDFYFRLTVVLFMVLGCCVLVASVSILPSYFLSSINKNLANEKLEMQKKEPMPLVDQDSLTSVEDLNSKLSTIENAEKNKYLVSQKVINEIIFQKMPDIKISQIFYENNVLNGKKINIRGLAPSRERLLLFRRALEDDITFKKVDLPISNFVKGSNIEFYLSIIPS</sequence>
<evidence type="ECO:0008006" key="4">
    <source>
        <dbReference type="Google" id="ProtNLM"/>
    </source>
</evidence>
<protein>
    <recommendedName>
        <fullName evidence="4">Fimbrial assembly family protein</fullName>
    </recommendedName>
</protein>
<keyword evidence="1" id="KW-0812">Transmembrane</keyword>
<dbReference type="Proteomes" id="UP000034751">
    <property type="component" value="Unassembled WGS sequence"/>
</dbReference>
<proteinExistence type="predicted"/>
<dbReference type="AlphaFoldDB" id="A0A0G1FBG4"/>
<dbReference type="EMBL" id="LCGS01000006">
    <property type="protein sequence ID" value="KKT19706.1"/>
    <property type="molecule type" value="Genomic_DNA"/>
</dbReference>